<dbReference type="Pfam" id="PF07690">
    <property type="entry name" value="MFS_1"/>
    <property type="match status" value="1"/>
</dbReference>
<dbReference type="InterPro" id="IPR050382">
    <property type="entry name" value="MFS_Na/Anion_cotransporter"/>
</dbReference>
<gene>
    <name evidence="7" type="ORF">EXJ73_05200</name>
</gene>
<dbReference type="PANTHER" id="PTHR11662:SF450">
    <property type="entry name" value="BLR1003 PROTEIN"/>
    <property type="match status" value="1"/>
</dbReference>
<sequence length="424" mass="45335">MSAAPARGRRLVVALLMAVMVISVLDKSIFAFAGPQIIDELGLTPQQFGFVGSAFFFLYSLAGLIVGFAANRWASRWILSIMSLVWMLAQLLTSFSQSFTALVASRMLLGAGCGPGTAVTQHACFKWFAPRERVLPSALIQVGLMLGAISGALLLPLLIQRLGWRAAYLLLAGVGLLWLLLWLWQGREGGHDDAAGSSQAPALYRHLLRDRSFVFITLAGFCTYLPNALIYSWVPVYLQRGLGMTPMQSGYLVMAATLGVIVMNLVVSSLSQRALQRGARVRRAMVWPPMLACIAAGLALSAIGFLSLERLPLLLLFALGSVLVNLTPAFSNTIVAFFAPPRQRGSLLAIHIGLMTSAGMLAPHLVGQAVAWQGGHIAAGFELALGGIGLALIAGGLLGLALIDPERSRLRHVPEAAEATERAR</sequence>
<comment type="subcellular location">
    <subcellularLocation>
        <location evidence="1">Membrane</location>
        <topology evidence="1">Multi-pass membrane protein</topology>
    </subcellularLocation>
</comment>
<feature type="domain" description="Major facilitator superfamily (MFS) profile" evidence="6">
    <location>
        <begin position="12"/>
        <end position="407"/>
    </location>
</feature>
<evidence type="ECO:0000259" key="6">
    <source>
        <dbReference type="PROSITE" id="PS50850"/>
    </source>
</evidence>
<dbReference type="PANTHER" id="PTHR11662">
    <property type="entry name" value="SOLUTE CARRIER FAMILY 17"/>
    <property type="match status" value="1"/>
</dbReference>
<keyword evidence="2 5" id="KW-0812">Transmembrane</keyword>
<feature type="transmembrane region" description="Helical" evidence="5">
    <location>
        <begin position="137"/>
        <end position="159"/>
    </location>
</feature>
<reference evidence="7" key="1">
    <citation type="submission" date="2019-02" db="EMBL/GenBank/DDBJ databases">
        <title>Draft genome of the type strain Pelomonas aquatica CCUG 52575T.</title>
        <authorList>
            <person name="Gomila M."/>
            <person name="Lalucat J."/>
        </authorList>
    </citation>
    <scope>NUCLEOTIDE SEQUENCE</scope>
    <source>
        <strain evidence="7">CCUG 52575</strain>
    </source>
</reference>
<dbReference type="InterPro" id="IPR011701">
    <property type="entry name" value="MFS"/>
</dbReference>
<feature type="transmembrane region" description="Helical" evidence="5">
    <location>
        <begin position="249"/>
        <end position="267"/>
    </location>
</feature>
<feature type="transmembrane region" description="Helical" evidence="5">
    <location>
        <begin position="346"/>
        <end position="366"/>
    </location>
</feature>
<dbReference type="Gene3D" id="1.20.1250.20">
    <property type="entry name" value="MFS general substrate transporter like domains"/>
    <property type="match status" value="2"/>
</dbReference>
<comment type="caution">
    <text evidence="7">The sequence shown here is derived from an EMBL/GenBank/DDBJ whole genome shotgun (WGS) entry which is preliminary data.</text>
</comment>
<evidence type="ECO:0000313" key="8">
    <source>
        <dbReference type="Proteomes" id="UP001152766"/>
    </source>
</evidence>
<organism evidence="7 8">
    <name type="scientific">Pelomonas aquatica</name>
    <dbReference type="NCBI Taxonomy" id="431058"/>
    <lineage>
        <taxon>Bacteria</taxon>
        <taxon>Pseudomonadati</taxon>
        <taxon>Pseudomonadota</taxon>
        <taxon>Betaproteobacteria</taxon>
        <taxon>Burkholderiales</taxon>
        <taxon>Sphaerotilaceae</taxon>
        <taxon>Roseateles</taxon>
    </lineage>
</organism>
<evidence type="ECO:0000256" key="5">
    <source>
        <dbReference type="SAM" id="Phobius"/>
    </source>
</evidence>
<evidence type="ECO:0000256" key="1">
    <source>
        <dbReference type="ARBA" id="ARBA00004141"/>
    </source>
</evidence>
<dbReference type="Proteomes" id="UP001152766">
    <property type="component" value="Unassembled WGS sequence"/>
</dbReference>
<feature type="transmembrane region" description="Helical" evidence="5">
    <location>
        <begin position="165"/>
        <end position="184"/>
    </location>
</feature>
<feature type="transmembrane region" description="Helical" evidence="5">
    <location>
        <begin position="378"/>
        <end position="403"/>
    </location>
</feature>
<feature type="transmembrane region" description="Helical" evidence="5">
    <location>
        <begin position="77"/>
        <end position="95"/>
    </location>
</feature>
<evidence type="ECO:0000256" key="2">
    <source>
        <dbReference type="ARBA" id="ARBA00022692"/>
    </source>
</evidence>
<feature type="transmembrane region" description="Helical" evidence="5">
    <location>
        <begin position="287"/>
        <end position="308"/>
    </location>
</feature>
<feature type="transmembrane region" description="Helical" evidence="5">
    <location>
        <begin position="213"/>
        <end position="234"/>
    </location>
</feature>
<dbReference type="InterPro" id="IPR020846">
    <property type="entry name" value="MFS_dom"/>
</dbReference>
<feature type="transmembrane region" description="Helical" evidence="5">
    <location>
        <begin position="47"/>
        <end position="70"/>
    </location>
</feature>
<dbReference type="PROSITE" id="PS50850">
    <property type="entry name" value="MFS"/>
    <property type="match status" value="1"/>
</dbReference>
<evidence type="ECO:0000256" key="3">
    <source>
        <dbReference type="ARBA" id="ARBA00022989"/>
    </source>
</evidence>
<keyword evidence="4 5" id="KW-0472">Membrane</keyword>
<accession>A0A9X4R487</accession>
<dbReference type="SUPFAM" id="SSF103473">
    <property type="entry name" value="MFS general substrate transporter"/>
    <property type="match status" value="1"/>
</dbReference>
<feature type="transmembrane region" description="Helical" evidence="5">
    <location>
        <begin position="107"/>
        <end position="125"/>
    </location>
</feature>
<dbReference type="EMBL" id="SGUG01000006">
    <property type="protein sequence ID" value="MDG0861869.1"/>
    <property type="molecule type" value="Genomic_DNA"/>
</dbReference>
<dbReference type="InterPro" id="IPR036259">
    <property type="entry name" value="MFS_trans_sf"/>
</dbReference>
<keyword evidence="3 5" id="KW-1133">Transmembrane helix</keyword>
<dbReference type="GO" id="GO:0022857">
    <property type="term" value="F:transmembrane transporter activity"/>
    <property type="evidence" value="ECO:0007669"/>
    <property type="project" value="InterPro"/>
</dbReference>
<name>A0A9X4R487_9BURK</name>
<dbReference type="RefSeq" id="WP_268150120.1">
    <property type="nucleotide sequence ID" value="NZ_JAPPUW010000008.1"/>
</dbReference>
<dbReference type="AlphaFoldDB" id="A0A9X4R487"/>
<keyword evidence="8" id="KW-1185">Reference proteome</keyword>
<protein>
    <submittedName>
        <fullName evidence="7">MFS transporter</fullName>
    </submittedName>
</protein>
<evidence type="ECO:0000313" key="7">
    <source>
        <dbReference type="EMBL" id="MDG0861869.1"/>
    </source>
</evidence>
<evidence type="ECO:0000256" key="4">
    <source>
        <dbReference type="ARBA" id="ARBA00023136"/>
    </source>
</evidence>
<proteinExistence type="predicted"/>
<feature type="transmembrane region" description="Helical" evidence="5">
    <location>
        <begin position="314"/>
        <end position="339"/>
    </location>
</feature>
<dbReference type="GO" id="GO:0016020">
    <property type="term" value="C:membrane"/>
    <property type="evidence" value="ECO:0007669"/>
    <property type="project" value="UniProtKB-SubCell"/>
</dbReference>